<feature type="transmembrane region" description="Helical" evidence="7">
    <location>
        <begin position="282"/>
        <end position="304"/>
    </location>
</feature>
<dbReference type="Pfam" id="PF00528">
    <property type="entry name" value="BPD_transp_1"/>
    <property type="match status" value="1"/>
</dbReference>
<accession>A0A644TSN2</accession>
<evidence type="ECO:0000256" key="6">
    <source>
        <dbReference type="ARBA" id="ARBA00023136"/>
    </source>
</evidence>
<dbReference type="GO" id="GO:0005886">
    <property type="term" value="C:plasma membrane"/>
    <property type="evidence" value="ECO:0007669"/>
    <property type="project" value="UniProtKB-SubCell"/>
</dbReference>
<keyword evidence="5 7" id="KW-1133">Transmembrane helix</keyword>
<comment type="subcellular location">
    <subcellularLocation>
        <location evidence="1">Cell membrane</location>
        <topology evidence="1">Multi-pass membrane protein</topology>
    </subcellularLocation>
</comment>
<comment type="caution">
    <text evidence="9">The sequence shown here is derived from an EMBL/GenBank/DDBJ whole genome shotgun (WGS) entry which is preliminary data.</text>
</comment>
<gene>
    <name evidence="9" type="primary">dppB_4</name>
    <name evidence="9" type="ORF">SDC9_15734</name>
</gene>
<proteinExistence type="predicted"/>
<evidence type="ECO:0000259" key="8">
    <source>
        <dbReference type="PROSITE" id="PS50928"/>
    </source>
</evidence>
<keyword evidence="2" id="KW-0813">Transport</keyword>
<dbReference type="PANTHER" id="PTHR43163:SF6">
    <property type="entry name" value="DIPEPTIDE TRANSPORT SYSTEM PERMEASE PROTEIN DPPB-RELATED"/>
    <property type="match status" value="1"/>
</dbReference>
<evidence type="ECO:0000256" key="3">
    <source>
        <dbReference type="ARBA" id="ARBA00022475"/>
    </source>
</evidence>
<feature type="domain" description="ABC transmembrane type-1" evidence="8">
    <location>
        <begin position="131"/>
        <end position="347"/>
    </location>
</feature>
<evidence type="ECO:0000256" key="1">
    <source>
        <dbReference type="ARBA" id="ARBA00004651"/>
    </source>
</evidence>
<feature type="transmembrane region" description="Helical" evidence="7">
    <location>
        <begin position="135"/>
        <end position="159"/>
    </location>
</feature>
<dbReference type="CDD" id="cd06261">
    <property type="entry name" value="TM_PBP2"/>
    <property type="match status" value="1"/>
</dbReference>
<dbReference type="Pfam" id="PF19300">
    <property type="entry name" value="BPD_transp_1_N"/>
    <property type="match status" value="1"/>
</dbReference>
<feature type="transmembrane region" description="Helical" evidence="7">
    <location>
        <begin position="324"/>
        <end position="350"/>
    </location>
</feature>
<reference evidence="9" key="1">
    <citation type="submission" date="2019-08" db="EMBL/GenBank/DDBJ databases">
        <authorList>
            <person name="Kucharzyk K."/>
            <person name="Murdoch R.W."/>
            <person name="Higgins S."/>
            <person name="Loffler F."/>
        </authorList>
    </citation>
    <scope>NUCLEOTIDE SEQUENCE</scope>
</reference>
<keyword evidence="4 7" id="KW-0812">Transmembrane</keyword>
<evidence type="ECO:0000256" key="7">
    <source>
        <dbReference type="SAM" id="Phobius"/>
    </source>
</evidence>
<dbReference type="InterPro" id="IPR000515">
    <property type="entry name" value="MetI-like"/>
</dbReference>
<feature type="transmembrane region" description="Helical" evidence="7">
    <location>
        <begin position="171"/>
        <end position="196"/>
    </location>
</feature>
<dbReference type="InterPro" id="IPR035906">
    <property type="entry name" value="MetI-like_sf"/>
</dbReference>
<keyword evidence="6 7" id="KW-0472">Membrane</keyword>
<evidence type="ECO:0000256" key="4">
    <source>
        <dbReference type="ARBA" id="ARBA00022692"/>
    </source>
</evidence>
<evidence type="ECO:0000256" key="2">
    <source>
        <dbReference type="ARBA" id="ARBA00022448"/>
    </source>
</evidence>
<name>A0A644TSN2_9ZZZZ</name>
<keyword evidence="3" id="KW-1003">Cell membrane</keyword>
<dbReference type="PROSITE" id="PS50928">
    <property type="entry name" value="ABC_TM1"/>
    <property type="match status" value="1"/>
</dbReference>
<evidence type="ECO:0000256" key="5">
    <source>
        <dbReference type="ARBA" id="ARBA00022989"/>
    </source>
</evidence>
<dbReference type="AlphaFoldDB" id="A0A644TSN2"/>
<dbReference type="Gene3D" id="1.10.3720.10">
    <property type="entry name" value="MetI-like"/>
    <property type="match status" value="1"/>
</dbReference>
<feature type="transmembrane region" description="Helical" evidence="7">
    <location>
        <begin position="12"/>
        <end position="30"/>
    </location>
</feature>
<organism evidence="9">
    <name type="scientific">bioreactor metagenome</name>
    <dbReference type="NCBI Taxonomy" id="1076179"/>
    <lineage>
        <taxon>unclassified sequences</taxon>
        <taxon>metagenomes</taxon>
        <taxon>ecological metagenomes</taxon>
    </lineage>
</organism>
<dbReference type="InterPro" id="IPR045621">
    <property type="entry name" value="BPD_transp_1_N"/>
</dbReference>
<dbReference type="SUPFAM" id="SSF161098">
    <property type="entry name" value="MetI-like"/>
    <property type="match status" value="1"/>
</dbReference>
<protein>
    <submittedName>
        <fullName evidence="9">Dipeptide transport system permease protein DppB</fullName>
    </submittedName>
</protein>
<dbReference type="PANTHER" id="PTHR43163">
    <property type="entry name" value="DIPEPTIDE TRANSPORT SYSTEM PERMEASE PROTEIN DPPB-RELATED"/>
    <property type="match status" value="1"/>
</dbReference>
<sequence length="358" mass="39705">MLNFILKRIGYGLLVLFGVITLVFFLFNILPGDSARMMLGQRADEKSVEIIKKDLGLDKPLYIQYLCYLNDLSPISFHSLNPESAVYLDKDKYSFSTIVKTQNNSLVIKKPYLRRSYQSKRQVSEILSEAFPNTIILAVVSMSFALIVGVLLGSLSAIFNGSWFDKINLSVIVLGMSLPSFFAAIIFAWLFAFILAPYTGLSMFGSLYAVDDLGQGQYLDLKNLILPAFTLGIRPLAVISELTKSSLLDTLSQDYIRTARAKGLGKYKVIKNHALKNSMNPVITSVSGWFASLMAGAVFVEYIFDWKGVGVVIVDGLEKYDFPVVMGALLVICVLLVIINIVVDILYGVLDPRVRVMG</sequence>
<dbReference type="GO" id="GO:0055085">
    <property type="term" value="P:transmembrane transport"/>
    <property type="evidence" value="ECO:0007669"/>
    <property type="project" value="InterPro"/>
</dbReference>
<evidence type="ECO:0000313" key="9">
    <source>
        <dbReference type="EMBL" id="MPL69983.1"/>
    </source>
</evidence>
<dbReference type="EMBL" id="VSSQ01000050">
    <property type="protein sequence ID" value="MPL69983.1"/>
    <property type="molecule type" value="Genomic_DNA"/>
</dbReference>